<dbReference type="EMBL" id="QGGT01000001">
    <property type="protein sequence ID" value="PWK38042.1"/>
    <property type="molecule type" value="Genomic_DNA"/>
</dbReference>
<evidence type="ECO:0000313" key="2">
    <source>
        <dbReference type="EMBL" id="PWK38042.1"/>
    </source>
</evidence>
<dbReference type="RefSeq" id="WP_109581678.1">
    <property type="nucleotide sequence ID" value="NZ_JACBYU010000001.1"/>
</dbReference>
<dbReference type="Pfam" id="PF12697">
    <property type="entry name" value="Abhydrolase_6"/>
    <property type="match status" value="1"/>
</dbReference>
<dbReference type="SUPFAM" id="SSF53474">
    <property type="entry name" value="alpha/beta-Hydrolases"/>
    <property type="match status" value="1"/>
</dbReference>
<dbReference type="AlphaFoldDB" id="A0A316F186"/>
<dbReference type="Gene3D" id="3.40.50.1820">
    <property type="entry name" value="alpha/beta hydrolase"/>
    <property type="match status" value="1"/>
</dbReference>
<keyword evidence="2" id="KW-0378">Hydrolase</keyword>
<comment type="caution">
    <text evidence="2">The sequence shown here is derived from an EMBL/GenBank/DDBJ whole genome shotgun (WGS) entry which is preliminary data.</text>
</comment>
<name>A0A316F186_9BURK</name>
<keyword evidence="3" id="KW-1185">Reference proteome</keyword>
<evidence type="ECO:0000259" key="1">
    <source>
        <dbReference type="Pfam" id="PF12697"/>
    </source>
</evidence>
<dbReference type="InterPro" id="IPR000073">
    <property type="entry name" value="AB_hydrolase_1"/>
</dbReference>
<organism evidence="2 3">
    <name type="scientific">Cupriavidus plantarum</name>
    <dbReference type="NCBI Taxonomy" id="942865"/>
    <lineage>
        <taxon>Bacteria</taxon>
        <taxon>Pseudomonadati</taxon>
        <taxon>Pseudomonadota</taxon>
        <taxon>Betaproteobacteria</taxon>
        <taxon>Burkholderiales</taxon>
        <taxon>Burkholderiaceae</taxon>
        <taxon>Cupriavidus</taxon>
    </lineage>
</organism>
<sequence length="340" mass="35838">MSLTAAALRRVAVAAQTTTAAGIAWALASFAAWSWPAALATGAAIVLALFCASVAIAFFVTLNGLGLPKKDRIALMPADTRPAPLGIARALRCYAGECMVVFRMFNWLQPFRSRLKIPPSADASPGRDAPTVLLVHGYGCNHAVWLDMAPHLAAAGYRCETIDLEPVLGDIDDYAAPLLARMHDIATRTGRPPLLVCHSMGGLAARAAQVRAVHSTGSEAPCSGIVTLGSPHHGCVLARHGSGLNARQMRWLSPWLRALADAETTAQRARIVSIFSWHDSIAGPAGTSWLEGARHVALRGIGHVSLLRHPDAIAATLDALAMLTETTPDPVVTAHAAETT</sequence>
<evidence type="ECO:0000313" key="3">
    <source>
        <dbReference type="Proteomes" id="UP000245754"/>
    </source>
</evidence>
<accession>A0A316F186</accession>
<gene>
    <name evidence="2" type="ORF">C7419_1011930</name>
</gene>
<proteinExistence type="predicted"/>
<feature type="domain" description="AB hydrolase-1" evidence="1">
    <location>
        <begin position="132"/>
        <end position="333"/>
    </location>
</feature>
<dbReference type="PANTHER" id="PTHR37946:SF1">
    <property type="entry name" value="SLL1969 PROTEIN"/>
    <property type="match status" value="1"/>
</dbReference>
<dbReference type="Proteomes" id="UP000245754">
    <property type="component" value="Unassembled WGS sequence"/>
</dbReference>
<dbReference type="GO" id="GO:0016787">
    <property type="term" value="F:hydrolase activity"/>
    <property type="evidence" value="ECO:0007669"/>
    <property type="project" value="UniProtKB-KW"/>
</dbReference>
<dbReference type="PANTHER" id="PTHR37946">
    <property type="entry name" value="SLL1969 PROTEIN"/>
    <property type="match status" value="1"/>
</dbReference>
<dbReference type="InterPro" id="IPR029058">
    <property type="entry name" value="AB_hydrolase_fold"/>
</dbReference>
<reference evidence="2 3" key="1">
    <citation type="submission" date="2018-05" db="EMBL/GenBank/DDBJ databases">
        <title>Genomic Encyclopedia of Type Strains, Phase IV (KMG-V): Genome sequencing to study the core and pangenomes of soil and plant-associated prokaryotes.</title>
        <authorList>
            <person name="Whitman W."/>
        </authorList>
    </citation>
    <scope>NUCLEOTIDE SEQUENCE [LARGE SCALE GENOMIC DNA]</scope>
    <source>
        <strain evidence="2 3">SLV-132</strain>
    </source>
</reference>
<protein>
    <submittedName>
        <fullName evidence="2">Triacylglycerol esterase/lipase EstA (Alpha/beta hydrolase family)</fullName>
    </submittedName>
</protein>